<accession>A0A504UGG6</accession>
<evidence type="ECO:0000256" key="1">
    <source>
        <dbReference type="SAM" id="MobiDB-lite"/>
    </source>
</evidence>
<feature type="compositionally biased region" description="Polar residues" evidence="1">
    <location>
        <begin position="40"/>
        <end position="50"/>
    </location>
</feature>
<dbReference type="OrthoDB" id="7271438at2"/>
<reference evidence="2 3" key="1">
    <citation type="submission" date="2019-06" db="EMBL/GenBank/DDBJ databases">
        <title>Rhizobium sp. CL12 isolated from roots of soybean.</title>
        <authorList>
            <person name="Wang C."/>
        </authorList>
    </citation>
    <scope>NUCLEOTIDE SEQUENCE [LARGE SCALE GENOMIC DNA]</scope>
    <source>
        <strain evidence="2 3">CL12</strain>
    </source>
</reference>
<protein>
    <submittedName>
        <fullName evidence="2">Uncharacterized protein</fullName>
    </submittedName>
</protein>
<proteinExistence type="predicted"/>
<dbReference type="AlphaFoldDB" id="A0A504UGG6"/>
<organism evidence="2 3">
    <name type="scientific">Rhizobium glycinendophyticum</name>
    <dbReference type="NCBI Taxonomy" id="2589807"/>
    <lineage>
        <taxon>Bacteria</taxon>
        <taxon>Pseudomonadati</taxon>
        <taxon>Pseudomonadota</taxon>
        <taxon>Alphaproteobacteria</taxon>
        <taxon>Hyphomicrobiales</taxon>
        <taxon>Rhizobiaceae</taxon>
        <taxon>Rhizobium/Agrobacterium group</taxon>
        <taxon>Rhizobium</taxon>
    </lineage>
</organism>
<name>A0A504UGG6_9HYPH</name>
<evidence type="ECO:0000313" key="2">
    <source>
        <dbReference type="EMBL" id="TPP05951.1"/>
    </source>
</evidence>
<keyword evidence="3" id="KW-1185">Reference proteome</keyword>
<dbReference type="RefSeq" id="WP_140831163.1">
    <property type="nucleotide sequence ID" value="NZ_VFYP01000004.1"/>
</dbReference>
<evidence type="ECO:0000313" key="3">
    <source>
        <dbReference type="Proteomes" id="UP000316429"/>
    </source>
</evidence>
<dbReference type="EMBL" id="VFYP01000004">
    <property type="protein sequence ID" value="TPP05951.1"/>
    <property type="molecule type" value="Genomic_DNA"/>
</dbReference>
<dbReference type="Proteomes" id="UP000316429">
    <property type="component" value="Unassembled WGS sequence"/>
</dbReference>
<sequence>MADDSTTTIRARFETRAAADRAVEHLVQQYRVARPDIFVQSTTSKNTAGTAPSGGDVDHEDGDRHDAPLEGQIEVSVDIAAAQLDTVQRSLSETGAVEVSRG</sequence>
<gene>
    <name evidence="2" type="ORF">FJQ55_19630</name>
</gene>
<feature type="region of interest" description="Disordered" evidence="1">
    <location>
        <begin position="40"/>
        <end position="67"/>
    </location>
</feature>
<comment type="caution">
    <text evidence="2">The sequence shown here is derived from an EMBL/GenBank/DDBJ whole genome shotgun (WGS) entry which is preliminary data.</text>
</comment>